<accession>A0A133KQ02</accession>
<dbReference type="Pfam" id="PF21537">
    <property type="entry name" value="DUF1980_C"/>
    <property type="match status" value="1"/>
</dbReference>
<evidence type="ECO:0000256" key="1">
    <source>
        <dbReference type="SAM" id="Phobius"/>
    </source>
</evidence>
<dbReference type="InterPro" id="IPR052955">
    <property type="entry name" value="UPF0703_membrane_permease"/>
</dbReference>
<dbReference type="PANTHER" id="PTHR40047">
    <property type="entry name" value="UPF0703 PROTEIN YCGQ"/>
    <property type="match status" value="1"/>
</dbReference>
<sequence>MLRFIVLFGFAYFFMKLHATGDISKYINMKYAYLSFSMIFAMGFLCLYQLVKWVRAGNEAHDHQHGAHHGHSHETDENTWYKKMFTYGMILIPVVTGIFLPVATLNSTVVKAKGFHFSMIDNDKDQYANHQILRPNSSLYYDKDQYTEMESSDLKKYSKLQSIVLDDDHYFHGLETIYNYPGNFIGKKVAIKGFVYRTDDIKANQLFVLRFGIIHCIADAGVYGMLVDFPDNMANVKENTWIEVEGKLDTTYYTPFKENIPYLKVTSYHKSSEPKDPYVYRQYN</sequence>
<organism evidence="4 5">
    <name type="scientific">Heyndrickxia coagulans</name>
    <name type="common">Weizmannia coagulans</name>
    <dbReference type="NCBI Taxonomy" id="1398"/>
    <lineage>
        <taxon>Bacteria</taxon>
        <taxon>Bacillati</taxon>
        <taxon>Bacillota</taxon>
        <taxon>Bacilli</taxon>
        <taxon>Bacillales</taxon>
        <taxon>Bacillaceae</taxon>
        <taxon>Heyndrickxia</taxon>
    </lineage>
</organism>
<gene>
    <name evidence="4" type="ORF">HMPREF3213_01938</name>
</gene>
<feature type="transmembrane region" description="Helical" evidence="1">
    <location>
        <begin position="31"/>
        <end position="51"/>
    </location>
</feature>
<reference evidence="5" key="1">
    <citation type="submission" date="2016-01" db="EMBL/GenBank/DDBJ databases">
        <authorList>
            <person name="Mitreva M."/>
            <person name="Pepin K.H."/>
            <person name="Mihindukulasuriya K.A."/>
            <person name="Fulton R."/>
            <person name="Fronick C."/>
            <person name="O'Laughlin M."/>
            <person name="Miner T."/>
            <person name="Herter B."/>
            <person name="Rosa B.A."/>
            <person name="Cordes M."/>
            <person name="Tomlinson C."/>
            <person name="Wollam A."/>
            <person name="Palsikar V.B."/>
            <person name="Mardis E.R."/>
            <person name="Wilson R.K."/>
        </authorList>
    </citation>
    <scope>NUCLEOTIDE SEQUENCE [LARGE SCALE GENOMIC DNA]</scope>
    <source>
        <strain evidence="5">GED7749B</strain>
    </source>
</reference>
<evidence type="ECO:0000313" key="5">
    <source>
        <dbReference type="Proteomes" id="UP000070376"/>
    </source>
</evidence>
<dbReference type="PATRIC" id="fig|1398.22.peg.1940"/>
<dbReference type="NCBIfam" id="TIGR03943">
    <property type="entry name" value="TIGR03943 family putative permease subunit"/>
    <property type="match status" value="1"/>
</dbReference>
<keyword evidence="1" id="KW-1133">Transmembrane helix</keyword>
<evidence type="ECO:0000259" key="3">
    <source>
        <dbReference type="Pfam" id="PF21537"/>
    </source>
</evidence>
<evidence type="ECO:0000313" key="4">
    <source>
        <dbReference type="EMBL" id="KWZ81621.1"/>
    </source>
</evidence>
<dbReference type="PANTHER" id="PTHR40047:SF1">
    <property type="entry name" value="UPF0703 PROTEIN YCGQ"/>
    <property type="match status" value="1"/>
</dbReference>
<dbReference type="InterPro" id="IPR048493">
    <property type="entry name" value="DUF1980_N"/>
</dbReference>
<feature type="transmembrane region" description="Helical" evidence="1">
    <location>
        <begin position="84"/>
        <end position="103"/>
    </location>
</feature>
<keyword evidence="1" id="KW-0472">Membrane</keyword>
<evidence type="ECO:0000259" key="2">
    <source>
        <dbReference type="Pfam" id="PF09323"/>
    </source>
</evidence>
<dbReference type="RefSeq" id="WP_014095800.1">
    <property type="nucleotide sequence ID" value="NZ_CP025437.1"/>
</dbReference>
<dbReference type="InterPro" id="IPR015402">
    <property type="entry name" value="DUF1980"/>
</dbReference>
<dbReference type="Proteomes" id="UP000070376">
    <property type="component" value="Unassembled WGS sequence"/>
</dbReference>
<keyword evidence="1" id="KW-0812">Transmembrane</keyword>
<dbReference type="AlphaFoldDB" id="A0A133KQ02"/>
<comment type="caution">
    <text evidence="4">The sequence shown here is derived from an EMBL/GenBank/DDBJ whole genome shotgun (WGS) entry which is preliminary data.</text>
</comment>
<feature type="domain" description="DUF1980" evidence="2">
    <location>
        <begin position="2"/>
        <end position="116"/>
    </location>
</feature>
<name>A0A133KQ02_HEYCO</name>
<proteinExistence type="predicted"/>
<dbReference type="Pfam" id="PF09323">
    <property type="entry name" value="DUF1980"/>
    <property type="match status" value="1"/>
</dbReference>
<feature type="domain" description="DUF1980" evidence="3">
    <location>
        <begin position="140"/>
        <end position="281"/>
    </location>
</feature>
<dbReference type="EMBL" id="LRPN01000070">
    <property type="protein sequence ID" value="KWZ81621.1"/>
    <property type="molecule type" value="Genomic_DNA"/>
</dbReference>
<protein>
    <submittedName>
        <fullName evidence="4">TIGR03943 family protein</fullName>
    </submittedName>
</protein>
<dbReference type="InterPro" id="IPR048447">
    <property type="entry name" value="DUF1980_C"/>
</dbReference>